<accession>A0AAW1YNA0</accession>
<dbReference type="PROSITE" id="PS50600">
    <property type="entry name" value="ULP_PROTEASE"/>
    <property type="match status" value="1"/>
</dbReference>
<keyword evidence="3" id="KW-0378">Hydrolase</keyword>
<dbReference type="Gene3D" id="3.40.395.10">
    <property type="entry name" value="Adenoviral Proteinase, Chain A"/>
    <property type="match status" value="1"/>
</dbReference>
<evidence type="ECO:0000313" key="7">
    <source>
        <dbReference type="EMBL" id="KAK9950175.1"/>
    </source>
</evidence>
<evidence type="ECO:0000256" key="3">
    <source>
        <dbReference type="ARBA" id="ARBA00022801"/>
    </source>
</evidence>
<dbReference type="GO" id="GO:0006508">
    <property type="term" value="P:proteolysis"/>
    <property type="evidence" value="ECO:0007669"/>
    <property type="project" value="UniProtKB-KW"/>
</dbReference>
<feature type="signal peptide" evidence="5">
    <location>
        <begin position="1"/>
        <end position="22"/>
    </location>
</feature>
<dbReference type="SUPFAM" id="SSF54001">
    <property type="entry name" value="Cysteine proteinases"/>
    <property type="match status" value="1"/>
</dbReference>
<dbReference type="InterPro" id="IPR003653">
    <property type="entry name" value="Peptidase_C48_C"/>
</dbReference>
<evidence type="ECO:0000256" key="1">
    <source>
        <dbReference type="ARBA" id="ARBA00005234"/>
    </source>
</evidence>
<keyword evidence="8" id="KW-1185">Reference proteome</keyword>
<evidence type="ECO:0000256" key="5">
    <source>
        <dbReference type="SAM" id="SignalP"/>
    </source>
</evidence>
<evidence type="ECO:0000256" key="4">
    <source>
        <dbReference type="SAM" id="MobiDB-lite"/>
    </source>
</evidence>
<dbReference type="AlphaFoldDB" id="A0AAW1YNA0"/>
<dbReference type="GO" id="GO:0008234">
    <property type="term" value="F:cysteine-type peptidase activity"/>
    <property type="evidence" value="ECO:0007669"/>
    <property type="project" value="InterPro"/>
</dbReference>
<gene>
    <name evidence="7" type="ORF">M0R45_005676</name>
</gene>
<dbReference type="Proteomes" id="UP001457282">
    <property type="component" value="Unassembled WGS sequence"/>
</dbReference>
<feature type="region of interest" description="Disordered" evidence="4">
    <location>
        <begin position="519"/>
        <end position="541"/>
    </location>
</feature>
<feature type="domain" description="Ubiquitin-like protease family profile" evidence="6">
    <location>
        <begin position="582"/>
        <end position="766"/>
    </location>
</feature>
<organism evidence="7 8">
    <name type="scientific">Rubus argutus</name>
    <name type="common">Southern blackberry</name>
    <dbReference type="NCBI Taxonomy" id="59490"/>
    <lineage>
        <taxon>Eukaryota</taxon>
        <taxon>Viridiplantae</taxon>
        <taxon>Streptophyta</taxon>
        <taxon>Embryophyta</taxon>
        <taxon>Tracheophyta</taxon>
        <taxon>Spermatophyta</taxon>
        <taxon>Magnoliopsida</taxon>
        <taxon>eudicotyledons</taxon>
        <taxon>Gunneridae</taxon>
        <taxon>Pentapetalae</taxon>
        <taxon>rosids</taxon>
        <taxon>fabids</taxon>
        <taxon>Rosales</taxon>
        <taxon>Rosaceae</taxon>
        <taxon>Rosoideae</taxon>
        <taxon>Rosoideae incertae sedis</taxon>
        <taxon>Rubus</taxon>
    </lineage>
</organism>
<evidence type="ECO:0000313" key="8">
    <source>
        <dbReference type="Proteomes" id="UP001457282"/>
    </source>
</evidence>
<comment type="caution">
    <text evidence="7">The sequence shown here is derived from an EMBL/GenBank/DDBJ whole genome shotgun (WGS) entry which is preliminary data.</text>
</comment>
<evidence type="ECO:0000256" key="2">
    <source>
        <dbReference type="ARBA" id="ARBA00022670"/>
    </source>
</evidence>
<comment type="similarity">
    <text evidence="1">Belongs to the peptidase C48 family.</text>
</comment>
<keyword evidence="5" id="KW-0732">Signal</keyword>
<dbReference type="Pfam" id="PF02902">
    <property type="entry name" value="Peptidase_C48"/>
    <property type="match status" value="1"/>
</dbReference>
<feature type="region of interest" description="Disordered" evidence="4">
    <location>
        <begin position="456"/>
        <end position="481"/>
    </location>
</feature>
<protein>
    <recommendedName>
        <fullName evidence="6">Ubiquitin-like protease family profile domain-containing protein</fullName>
    </recommendedName>
</protein>
<name>A0AAW1YNA0_RUBAR</name>
<dbReference type="InterPro" id="IPR038765">
    <property type="entry name" value="Papain-like_cys_pep_sf"/>
</dbReference>
<proteinExistence type="inferred from homology"/>
<dbReference type="PANTHER" id="PTHR34835">
    <property type="entry name" value="OS07G0283600 PROTEIN-RELATED"/>
    <property type="match status" value="1"/>
</dbReference>
<dbReference type="EMBL" id="JBEDUW010000001">
    <property type="protein sequence ID" value="KAK9950175.1"/>
    <property type="molecule type" value="Genomic_DNA"/>
</dbReference>
<keyword evidence="2" id="KW-0645">Protease</keyword>
<sequence>MNHAGASCSWKYFIMFVQVMLGFDLNCGGEENEEHVEGLNIGTMIRGDWLMKSKEKIGDFITTVEALNSEKIEAVNDLGFGSLHKMGCRHLFEDVCLLMMNNIDPLNQNVVINRRCINITTIDFERVMGLKDGGVDFDFCWEVSGSLLEYVRMKLSGSMSGEISLGSLKSVVMERKEVDYIFKAAYVMYAFASVLSPCEVKGIDHMILLPLLKTDKIRDLNWATLCYNKLVDAVLTMRIRPQMATLVCLPFIQLFYFDVVGSSLGWVDEPITPLIYWTVGRATKLVELIGKIGGFGNMPTAARDVVNSRSKEVKELEIDHEREMHGKRTLEELKEMSRHLDCVKKDVQAMKGKMNSEHPTYAEFLHELDKVRIDIRAFNGEAVKNIVNEIMNRCPQLKFDKCQPNERKPDNPKTEVKSNSACFGGYKVGTSKGLLSGDSSCRIVLPKQNPAEAVEIDKGKGGNKHSKGEQVGNPSGYSVSPVAAPKMMRRGRKEKKKSGLAVAPEQIVRVLFEERKRKGRRKVSMNMERNKKKSKKRDEGTPHPIYIVAASKADADLMDFIFTERQKPDEYDSVLVAVYEGVHVTCGDLQCLRPRELIYNMVINMFAAYLNESDSEDWFFPAYFSGSALSKSADMSPKEWLVHTFKLSILGRFVGRIGSCRRIFIPMREEGPLGQPAHFYLLVIHVRGRFAEIMDSFPTDTKKVSRAKDARNVMGMVDRIFGDDIKKAFNSPLFVANLPFGQNGYGARQPNGYDCGVYVIRNMQHYGKPWAAQYDSNLHRPSLVLECIKNQKNEVKQLQATVDEALCIWRGGLGKRDIGRAHERGTVNKNIPMVILDPSEESGSIKRV</sequence>
<feature type="chain" id="PRO_5043508932" description="Ubiquitin-like protease family profile domain-containing protein" evidence="5">
    <location>
        <begin position="23"/>
        <end position="848"/>
    </location>
</feature>
<reference evidence="7 8" key="1">
    <citation type="journal article" date="2023" name="G3 (Bethesda)">
        <title>A chromosome-length genome assembly and annotation of blackberry (Rubus argutus, cv. 'Hillquist').</title>
        <authorList>
            <person name="Bruna T."/>
            <person name="Aryal R."/>
            <person name="Dudchenko O."/>
            <person name="Sargent D.J."/>
            <person name="Mead D."/>
            <person name="Buti M."/>
            <person name="Cavallini A."/>
            <person name="Hytonen T."/>
            <person name="Andres J."/>
            <person name="Pham M."/>
            <person name="Weisz D."/>
            <person name="Mascagni F."/>
            <person name="Usai G."/>
            <person name="Natali L."/>
            <person name="Bassil N."/>
            <person name="Fernandez G.E."/>
            <person name="Lomsadze A."/>
            <person name="Armour M."/>
            <person name="Olukolu B."/>
            <person name="Poorten T."/>
            <person name="Britton C."/>
            <person name="Davik J."/>
            <person name="Ashrafi H."/>
            <person name="Aiden E.L."/>
            <person name="Borodovsky M."/>
            <person name="Worthington M."/>
        </authorList>
    </citation>
    <scope>NUCLEOTIDE SEQUENCE [LARGE SCALE GENOMIC DNA]</scope>
    <source>
        <strain evidence="7">PI 553951</strain>
    </source>
</reference>
<evidence type="ECO:0000259" key="6">
    <source>
        <dbReference type="PROSITE" id="PS50600"/>
    </source>
</evidence>